<dbReference type="GO" id="GO:0006508">
    <property type="term" value="P:proteolysis"/>
    <property type="evidence" value="ECO:0007669"/>
    <property type="project" value="UniProtKB-KW"/>
</dbReference>
<evidence type="ECO:0000313" key="8">
    <source>
        <dbReference type="EMBL" id="GBP20462.1"/>
    </source>
</evidence>
<evidence type="ECO:0000256" key="5">
    <source>
        <dbReference type="ARBA" id="ARBA00022801"/>
    </source>
</evidence>
<evidence type="ECO:0000256" key="3">
    <source>
        <dbReference type="ARBA" id="ARBA00022670"/>
    </source>
</evidence>
<evidence type="ECO:0000256" key="2">
    <source>
        <dbReference type="ARBA" id="ARBA00022645"/>
    </source>
</evidence>
<gene>
    <name evidence="8" type="primary">Scpep1</name>
    <name evidence="8" type="ORF">EVAR_14711_1</name>
</gene>
<keyword evidence="2 8" id="KW-0121">Carboxypeptidase</keyword>
<dbReference type="AlphaFoldDB" id="A0A4C1U2C6"/>
<keyword evidence="5" id="KW-0378">Hydrolase</keyword>
<keyword evidence="7" id="KW-1133">Transmembrane helix</keyword>
<protein>
    <submittedName>
        <fullName evidence="8">Retinoid-inducible serine carboxypeptidase</fullName>
    </submittedName>
</protein>
<dbReference type="InterPro" id="IPR001563">
    <property type="entry name" value="Peptidase_S10"/>
</dbReference>
<name>A0A4C1U2C6_EUMVA</name>
<evidence type="ECO:0000256" key="4">
    <source>
        <dbReference type="ARBA" id="ARBA00022729"/>
    </source>
</evidence>
<dbReference type="InterPro" id="IPR029058">
    <property type="entry name" value="AB_hydrolase_fold"/>
</dbReference>
<keyword evidence="7" id="KW-0472">Membrane</keyword>
<evidence type="ECO:0000256" key="6">
    <source>
        <dbReference type="ARBA" id="ARBA00023180"/>
    </source>
</evidence>
<keyword evidence="7" id="KW-0812">Transmembrane</keyword>
<evidence type="ECO:0000256" key="1">
    <source>
        <dbReference type="ARBA" id="ARBA00009431"/>
    </source>
</evidence>
<organism evidence="8 9">
    <name type="scientific">Eumeta variegata</name>
    <name type="common">Bagworm moth</name>
    <name type="synonym">Eumeta japonica</name>
    <dbReference type="NCBI Taxonomy" id="151549"/>
    <lineage>
        <taxon>Eukaryota</taxon>
        <taxon>Metazoa</taxon>
        <taxon>Ecdysozoa</taxon>
        <taxon>Arthropoda</taxon>
        <taxon>Hexapoda</taxon>
        <taxon>Insecta</taxon>
        <taxon>Pterygota</taxon>
        <taxon>Neoptera</taxon>
        <taxon>Endopterygota</taxon>
        <taxon>Lepidoptera</taxon>
        <taxon>Glossata</taxon>
        <taxon>Ditrysia</taxon>
        <taxon>Tineoidea</taxon>
        <taxon>Psychidae</taxon>
        <taxon>Oiketicinae</taxon>
        <taxon>Eumeta</taxon>
    </lineage>
</organism>
<dbReference type="STRING" id="151549.A0A4C1U2C6"/>
<keyword evidence="3" id="KW-0645">Protease</keyword>
<dbReference type="OrthoDB" id="443318at2759"/>
<proteinExistence type="inferred from homology"/>
<dbReference type="Pfam" id="PF00450">
    <property type="entry name" value="Peptidase_S10"/>
    <property type="match status" value="1"/>
</dbReference>
<dbReference type="Proteomes" id="UP000299102">
    <property type="component" value="Unassembled WGS sequence"/>
</dbReference>
<dbReference type="SUPFAM" id="SSF53474">
    <property type="entry name" value="alpha/beta-Hydrolases"/>
    <property type="match status" value="1"/>
</dbReference>
<evidence type="ECO:0000313" key="9">
    <source>
        <dbReference type="Proteomes" id="UP000299102"/>
    </source>
</evidence>
<sequence length="454" mass="50360">MSKTCWVIVSVVAVMVIAVALTVTLLLVLRDTDPFEYDIIHLEGEGLGDLESKAAFTRFRNGANMFWWFYPSLAESPQDRPIIVWLDGVLGLPPSLYANFLMFGPYDLNMNLASESWIQDYNLLFLDAPVGTGFSFVENSTLIASTPEENVEDILYTLHSFYSLHGDFQQSPLYVFGEGHGGKLAVEFAVRLQNAINDGNIRCNFKGVALGNPVISPALVMTRLGFYLEELGYIDANGREVVEGLAERTLNALEQNDSAGAFDNFLALEETVSNEAGAVAVNIKYIIDKLTRNQTEGFGGQRVSLLNKLFPEIELNRFMDETVAPALGVRSEAPYDYGRAAALDAARDTFMRPAVDKVDHILENTDLGVWIYNGNLDALSNTPGQLLWIEDLEWSVQNNFIGNSREVIAIEGLVEGYVRASDRLHFYWMNAAGHSVPLDSPLAMRSVLQRIAGY</sequence>
<keyword evidence="9" id="KW-1185">Reference proteome</keyword>
<keyword evidence="6" id="KW-0325">Glycoprotein</keyword>
<keyword evidence="4" id="KW-0732">Signal</keyword>
<dbReference type="Gene3D" id="3.40.50.1820">
    <property type="entry name" value="alpha/beta hydrolase"/>
    <property type="match status" value="1"/>
</dbReference>
<dbReference type="EMBL" id="BGZK01000118">
    <property type="protein sequence ID" value="GBP20462.1"/>
    <property type="molecule type" value="Genomic_DNA"/>
</dbReference>
<feature type="transmembrane region" description="Helical" evidence="7">
    <location>
        <begin position="6"/>
        <end position="29"/>
    </location>
</feature>
<dbReference type="PANTHER" id="PTHR11802:SF3">
    <property type="entry name" value="RETINOID-INDUCIBLE SERINE CARBOXYPEPTIDASE"/>
    <property type="match status" value="1"/>
</dbReference>
<reference evidence="8 9" key="1">
    <citation type="journal article" date="2019" name="Commun. Biol.">
        <title>The bagworm genome reveals a unique fibroin gene that provides high tensile strength.</title>
        <authorList>
            <person name="Kono N."/>
            <person name="Nakamura H."/>
            <person name="Ohtoshi R."/>
            <person name="Tomita M."/>
            <person name="Numata K."/>
            <person name="Arakawa K."/>
        </authorList>
    </citation>
    <scope>NUCLEOTIDE SEQUENCE [LARGE SCALE GENOMIC DNA]</scope>
</reference>
<dbReference type="PRINTS" id="PR00724">
    <property type="entry name" value="CRBOXYPTASEC"/>
</dbReference>
<comment type="similarity">
    <text evidence="1">Belongs to the peptidase S10 family.</text>
</comment>
<dbReference type="PANTHER" id="PTHR11802">
    <property type="entry name" value="SERINE PROTEASE FAMILY S10 SERINE CARBOXYPEPTIDASE"/>
    <property type="match status" value="1"/>
</dbReference>
<accession>A0A4C1U2C6</accession>
<dbReference type="GO" id="GO:0004185">
    <property type="term" value="F:serine-type carboxypeptidase activity"/>
    <property type="evidence" value="ECO:0007669"/>
    <property type="project" value="InterPro"/>
</dbReference>
<evidence type="ECO:0000256" key="7">
    <source>
        <dbReference type="SAM" id="Phobius"/>
    </source>
</evidence>
<comment type="caution">
    <text evidence="8">The sequence shown here is derived from an EMBL/GenBank/DDBJ whole genome shotgun (WGS) entry which is preliminary data.</text>
</comment>